<feature type="compositionally biased region" description="Basic and acidic residues" evidence="7">
    <location>
        <begin position="391"/>
        <end position="416"/>
    </location>
</feature>
<evidence type="ECO:0000256" key="4">
    <source>
        <dbReference type="ARBA" id="ARBA00023125"/>
    </source>
</evidence>
<comment type="subcellular location">
    <subcellularLocation>
        <location evidence="5">Nucleus</location>
    </subcellularLocation>
</comment>
<dbReference type="EMBL" id="ML994097">
    <property type="protein sequence ID" value="KAF2199096.1"/>
    <property type="molecule type" value="Genomic_DNA"/>
</dbReference>
<dbReference type="GO" id="GO:0043565">
    <property type="term" value="F:sequence-specific DNA binding"/>
    <property type="evidence" value="ECO:0007669"/>
    <property type="project" value="InterPro"/>
</dbReference>
<keyword evidence="5" id="KW-0539">Nucleus</keyword>
<dbReference type="GO" id="GO:0003700">
    <property type="term" value="F:DNA-binding transcription factor activity"/>
    <property type="evidence" value="ECO:0007669"/>
    <property type="project" value="InterPro"/>
</dbReference>
<dbReference type="Gene3D" id="3.30.40.10">
    <property type="entry name" value="Zinc/RING finger domain, C3HC4 (zinc finger)"/>
    <property type="match status" value="1"/>
</dbReference>
<dbReference type="OrthoDB" id="5431456at2759"/>
<evidence type="ECO:0000256" key="1">
    <source>
        <dbReference type="ARBA" id="ARBA00022723"/>
    </source>
</evidence>
<dbReference type="InterPro" id="IPR001766">
    <property type="entry name" value="Fork_head_dom"/>
</dbReference>
<keyword evidence="3" id="KW-0862">Zinc</keyword>
<evidence type="ECO:0000313" key="11">
    <source>
        <dbReference type="Proteomes" id="UP000799536"/>
    </source>
</evidence>
<dbReference type="SMART" id="SM00339">
    <property type="entry name" value="FH"/>
    <property type="match status" value="1"/>
</dbReference>
<dbReference type="SUPFAM" id="SSF57903">
    <property type="entry name" value="FYVE/PHD zinc finger"/>
    <property type="match status" value="1"/>
</dbReference>
<dbReference type="Proteomes" id="UP000799536">
    <property type="component" value="Unassembled WGS sequence"/>
</dbReference>
<evidence type="ECO:0000259" key="9">
    <source>
        <dbReference type="PROSITE" id="PS50039"/>
    </source>
</evidence>
<feature type="DNA-binding region" description="Fork-head" evidence="5">
    <location>
        <begin position="457"/>
        <end position="527"/>
    </location>
</feature>
<evidence type="ECO:0008006" key="12">
    <source>
        <dbReference type="Google" id="ProtNLM"/>
    </source>
</evidence>
<evidence type="ECO:0000256" key="3">
    <source>
        <dbReference type="ARBA" id="ARBA00022833"/>
    </source>
</evidence>
<gene>
    <name evidence="10" type="ORF">GQ43DRAFT_132321</name>
</gene>
<reference evidence="10" key="1">
    <citation type="journal article" date="2020" name="Stud. Mycol.">
        <title>101 Dothideomycetes genomes: a test case for predicting lifestyles and emergence of pathogens.</title>
        <authorList>
            <person name="Haridas S."/>
            <person name="Albert R."/>
            <person name="Binder M."/>
            <person name="Bloem J."/>
            <person name="Labutti K."/>
            <person name="Salamov A."/>
            <person name="Andreopoulos B."/>
            <person name="Baker S."/>
            <person name="Barry K."/>
            <person name="Bills G."/>
            <person name="Bluhm B."/>
            <person name="Cannon C."/>
            <person name="Castanera R."/>
            <person name="Culley D."/>
            <person name="Daum C."/>
            <person name="Ezra D."/>
            <person name="Gonzalez J."/>
            <person name="Henrissat B."/>
            <person name="Kuo A."/>
            <person name="Liang C."/>
            <person name="Lipzen A."/>
            <person name="Lutzoni F."/>
            <person name="Magnuson J."/>
            <person name="Mondo S."/>
            <person name="Nolan M."/>
            <person name="Ohm R."/>
            <person name="Pangilinan J."/>
            <person name="Park H.-J."/>
            <person name="Ramirez L."/>
            <person name="Alfaro M."/>
            <person name="Sun H."/>
            <person name="Tritt A."/>
            <person name="Yoshinaga Y."/>
            <person name="Zwiers L.-H."/>
            <person name="Turgeon B."/>
            <person name="Goodwin S."/>
            <person name="Spatafora J."/>
            <person name="Crous P."/>
            <person name="Grigoriev I."/>
        </authorList>
    </citation>
    <scope>NUCLEOTIDE SEQUENCE</scope>
    <source>
        <strain evidence="10">ATCC 74209</strain>
    </source>
</reference>
<comment type="caution">
    <text evidence="10">The sequence shown here is derived from an EMBL/GenBank/DDBJ whole genome shotgun (WGS) entry which is preliminary data.</text>
</comment>
<evidence type="ECO:0000259" key="8">
    <source>
        <dbReference type="PROSITE" id="PS50016"/>
    </source>
</evidence>
<evidence type="ECO:0000256" key="5">
    <source>
        <dbReference type="PROSITE-ProRule" id="PRU00089"/>
    </source>
</evidence>
<sequence length="731" mass="81374">MTTAGQIRKEAMTVRAARSISPPPLKRRRSSLNDFTPTSLDGAKVRLSASPVHALLSVPFTVPSPLRKNKQSQHQSFAATTPNHSTPTIIYPRIQDDEQISISSAMTCSDLPKCRECKAAATSWNPLVQCPSCPRRFHESCQLPKPEDMQDWSPWQCARCLNKGRKLPKPPIHTAKFLATQPSPRSRTESAPSVILVPDEKHVGNSRPYRAKQAIKNPLIRPNTTASHPQPNLANRGNLLGYEKSSNYNELVTNARNPQYVLCTMCKEKKLLAPGSSEPTTCFHCRHQRAGLEEIEWFTPFMSVMSIPETPTPAVMVKMNTSLMHEDAPIPHLSVPSTLRASLQTGHRAPLVMDKLRYLPSTSNEASSSEVATASSCADPGNMPAAFPFHSENEDRSVVKDGAASKDKEPDAEPPPRLKRTSLIVKLIADIRNLSPQERNDMLHDGNSEPQLSGLYFTYRQLIAMALLTVQDSSITAAAIKDWVAKTFSKYRKGQGSWEINISSILCTCNDFRKERIPGEKSLWTFENSCARTQLSKELGLLLGEVSLSRLLSATPSADALPNDHPNGGANTIGRAGNHDPDDLNQKPAVANRELDLPSFEAGEVEWSGARTGSLSKQKDGKDKSYNRGLISMQKSECDMALKVPFEMVVRGPLEEDEISFRNFREAFPEYTTELTPEEREKKIAQIKKRPSRKATFGKRPAFARIFRSNPREELRRPYIDIHREGDTRSP</sequence>
<dbReference type="CDD" id="cd15489">
    <property type="entry name" value="PHD_SF"/>
    <property type="match status" value="1"/>
</dbReference>
<dbReference type="InterPro" id="IPR019786">
    <property type="entry name" value="Zinc_finger_PHD-type_CS"/>
</dbReference>
<dbReference type="GO" id="GO:0008270">
    <property type="term" value="F:zinc ion binding"/>
    <property type="evidence" value="ECO:0007669"/>
    <property type="project" value="UniProtKB-KW"/>
</dbReference>
<feature type="region of interest" description="Disordered" evidence="7">
    <location>
        <begin position="220"/>
        <end position="239"/>
    </location>
</feature>
<keyword evidence="1" id="KW-0479">Metal-binding</keyword>
<keyword evidence="4 5" id="KW-0238">DNA-binding</keyword>
<evidence type="ECO:0000256" key="6">
    <source>
        <dbReference type="PROSITE-ProRule" id="PRU00146"/>
    </source>
</evidence>
<feature type="region of interest" description="Disordered" evidence="7">
    <location>
        <begin position="1"/>
        <end position="35"/>
    </location>
</feature>
<dbReference type="PROSITE" id="PS50016">
    <property type="entry name" value="ZF_PHD_2"/>
    <property type="match status" value="1"/>
</dbReference>
<feature type="region of interest" description="Disordered" evidence="7">
    <location>
        <begin position="382"/>
        <end position="418"/>
    </location>
</feature>
<dbReference type="Gene3D" id="1.10.10.10">
    <property type="entry name" value="Winged helix-like DNA-binding domain superfamily/Winged helix DNA-binding domain"/>
    <property type="match status" value="1"/>
</dbReference>
<feature type="compositionally biased region" description="Polar residues" evidence="7">
    <location>
        <begin position="222"/>
        <end position="235"/>
    </location>
</feature>
<feature type="domain" description="Fork-head" evidence="9">
    <location>
        <begin position="457"/>
        <end position="527"/>
    </location>
</feature>
<dbReference type="SUPFAM" id="SSF46785">
    <property type="entry name" value="Winged helix' DNA-binding domain"/>
    <property type="match status" value="1"/>
</dbReference>
<evidence type="ECO:0000313" key="10">
    <source>
        <dbReference type="EMBL" id="KAF2199096.1"/>
    </source>
</evidence>
<accession>A0A9P4JGR2</accession>
<protein>
    <recommendedName>
        <fullName evidence="12">Fork-head domain-containing protein</fullName>
    </recommendedName>
</protein>
<dbReference type="InterPro" id="IPR011011">
    <property type="entry name" value="Znf_FYVE_PHD"/>
</dbReference>
<dbReference type="PROSITE" id="PS01359">
    <property type="entry name" value="ZF_PHD_1"/>
    <property type="match status" value="1"/>
</dbReference>
<dbReference type="InterPro" id="IPR013083">
    <property type="entry name" value="Znf_RING/FYVE/PHD"/>
</dbReference>
<feature type="region of interest" description="Disordered" evidence="7">
    <location>
        <begin position="66"/>
        <end position="87"/>
    </location>
</feature>
<evidence type="ECO:0000256" key="7">
    <source>
        <dbReference type="SAM" id="MobiDB-lite"/>
    </source>
</evidence>
<feature type="region of interest" description="Disordered" evidence="7">
    <location>
        <begin position="557"/>
        <end position="586"/>
    </location>
</feature>
<feature type="domain" description="PHD-type" evidence="8">
    <location>
        <begin position="111"/>
        <end position="163"/>
    </location>
</feature>
<feature type="region of interest" description="Disordered" evidence="7">
    <location>
        <begin position="608"/>
        <end position="627"/>
    </location>
</feature>
<dbReference type="GO" id="GO:0005634">
    <property type="term" value="C:nucleus"/>
    <property type="evidence" value="ECO:0007669"/>
    <property type="project" value="UniProtKB-SubCell"/>
</dbReference>
<dbReference type="InterPro" id="IPR036390">
    <property type="entry name" value="WH_DNA-bd_sf"/>
</dbReference>
<dbReference type="AlphaFoldDB" id="A0A9P4JGR2"/>
<feature type="compositionally biased region" description="Polar residues" evidence="7">
    <location>
        <begin position="72"/>
        <end position="87"/>
    </location>
</feature>
<dbReference type="Pfam" id="PF00250">
    <property type="entry name" value="Forkhead"/>
    <property type="match status" value="1"/>
</dbReference>
<keyword evidence="2 6" id="KW-0863">Zinc-finger</keyword>
<feature type="compositionally biased region" description="Basic and acidic residues" evidence="7">
    <location>
        <begin position="617"/>
        <end position="626"/>
    </location>
</feature>
<evidence type="ECO:0000256" key="2">
    <source>
        <dbReference type="ARBA" id="ARBA00022771"/>
    </source>
</evidence>
<dbReference type="InterPro" id="IPR036388">
    <property type="entry name" value="WH-like_DNA-bd_sf"/>
</dbReference>
<name>A0A9P4JGR2_9PLEO</name>
<proteinExistence type="predicted"/>
<dbReference type="PROSITE" id="PS50039">
    <property type="entry name" value="FORK_HEAD_3"/>
    <property type="match status" value="1"/>
</dbReference>
<keyword evidence="11" id="KW-1185">Reference proteome</keyword>
<dbReference type="InterPro" id="IPR019787">
    <property type="entry name" value="Znf_PHD-finger"/>
</dbReference>
<organism evidence="10 11">
    <name type="scientific">Delitschia confertaspora ATCC 74209</name>
    <dbReference type="NCBI Taxonomy" id="1513339"/>
    <lineage>
        <taxon>Eukaryota</taxon>
        <taxon>Fungi</taxon>
        <taxon>Dikarya</taxon>
        <taxon>Ascomycota</taxon>
        <taxon>Pezizomycotina</taxon>
        <taxon>Dothideomycetes</taxon>
        <taxon>Pleosporomycetidae</taxon>
        <taxon>Pleosporales</taxon>
        <taxon>Delitschiaceae</taxon>
        <taxon>Delitschia</taxon>
    </lineage>
</organism>